<organism evidence="1">
    <name type="scientific">Parasteatoda tepidariorum</name>
    <name type="common">Common house spider</name>
    <name type="synonym">Achaearanea tepidariorum</name>
    <dbReference type="NCBI Taxonomy" id="114398"/>
    <lineage>
        <taxon>Eukaryota</taxon>
        <taxon>Metazoa</taxon>
        <taxon>Ecdysozoa</taxon>
        <taxon>Arthropoda</taxon>
        <taxon>Chelicerata</taxon>
        <taxon>Arachnida</taxon>
        <taxon>Araneae</taxon>
        <taxon>Araneomorphae</taxon>
        <taxon>Entelegynae</taxon>
        <taxon>Araneoidea</taxon>
        <taxon>Theridiidae</taxon>
        <taxon>Parasteatoda</taxon>
    </lineage>
</organism>
<name>A0A2L2Z627_PARTP</name>
<proteinExistence type="evidence at transcript level"/>
<dbReference type="EMBL" id="IAAA01117609">
    <property type="protein sequence ID" value="LAA15724.1"/>
    <property type="molecule type" value="mRNA"/>
</dbReference>
<dbReference type="AlphaFoldDB" id="A0A2L2Z627"/>
<reference evidence="1" key="1">
    <citation type="journal article" date="2016" name="Mol. Ecol. Resour.">
        <title>Evaluation of the impact of RNA preservation methods of spiders for de novo transcriptome assembly.</title>
        <authorList>
            <person name="Kono N."/>
            <person name="Nakamura H."/>
            <person name="Ito Y."/>
            <person name="Tomita M."/>
            <person name="Arakawa K."/>
        </authorList>
    </citation>
    <scope>NUCLEOTIDE SEQUENCE</scope>
    <source>
        <tissue evidence="1">Whole body</tissue>
    </source>
</reference>
<dbReference type="OrthoDB" id="93664at2759"/>
<evidence type="ECO:0000313" key="1">
    <source>
        <dbReference type="EMBL" id="LAA15724.1"/>
    </source>
</evidence>
<protein>
    <submittedName>
        <fullName evidence="1">Plasminogen</fullName>
    </submittedName>
</protein>
<accession>A0A2L2Z627</accession>
<sequence length="58" mass="6534">MPGSHKSKTKVLHMNYVSGQTPRNVGFQIYIEQALPTVVCCDDEVTCRHRSKCVQPSK</sequence>